<sequence>MDSVGFHAAASSLRQTPTEPKIAPAVRRRNGGSDFGRTSPNLGKSIKNRTFFSGSSSGFTLFRTGGVITRCQPKQERRDNLSLLRRAITVFFDRDPHNLPPGYHNHQVGAVSVHSNHYQIVAQHMGVPI</sequence>
<gene>
    <name evidence="1" type="ORF">MRB53_035826</name>
</gene>
<accession>A0ACC2K661</accession>
<evidence type="ECO:0000313" key="2">
    <source>
        <dbReference type="Proteomes" id="UP001234297"/>
    </source>
</evidence>
<comment type="caution">
    <text evidence="1">The sequence shown here is derived from an EMBL/GenBank/DDBJ whole genome shotgun (WGS) entry which is preliminary data.</text>
</comment>
<keyword evidence="2" id="KW-1185">Reference proteome</keyword>
<evidence type="ECO:0000313" key="1">
    <source>
        <dbReference type="EMBL" id="KAJ8616454.1"/>
    </source>
</evidence>
<organism evidence="1 2">
    <name type="scientific">Persea americana</name>
    <name type="common">Avocado</name>
    <dbReference type="NCBI Taxonomy" id="3435"/>
    <lineage>
        <taxon>Eukaryota</taxon>
        <taxon>Viridiplantae</taxon>
        <taxon>Streptophyta</taxon>
        <taxon>Embryophyta</taxon>
        <taxon>Tracheophyta</taxon>
        <taxon>Spermatophyta</taxon>
        <taxon>Magnoliopsida</taxon>
        <taxon>Magnoliidae</taxon>
        <taxon>Laurales</taxon>
        <taxon>Lauraceae</taxon>
        <taxon>Persea</taxon>
    </lineage>
</organism>
<dbReference type="EMBL" id="CM056820">
    <property type="protein sequence ID" value="KAJ8616454.1"/>
    <property type="molecule type" value="Genomic_DNA"/>
</dbReference>
<proteinExistence type="predicted"/>
<name>A0ACC2K661_PERAE</name>
<protein>
    <submittedName>
        <fullName evidence="1">Uncharacterized protein</fullName>
    </submittedName>
</protein>
<reference evidence="1 2" key="1">
    <citation type="journal article" date="2022" name="Hortic Res">
        <title>A haplotype resolved chromosomal level avocado genome allows analysis of novel avocado genes.</title>
        <authorList>
            <person name="Nath O."/>
            <person name="Fletcher S.J."/>
            <person name="Hayward A."/>
            <person name="Shaw L.M."/>
            <person name="Masouleh A.K."/>
            <person name="Furtado A."/>
            <person name="Henry R.J."/>
            <person name="Mitter N."/>
        </authorList>
    </citation>
    <scope>NUCLEOTIDE SEQUENCE [LARGE SCALE GENOMIC DNA]</scope>
    <source>
        <strain evidence="2">cv. Hass</strain>
    </source>
</reference>
<dbReference type="Proteomes" id="UP001234297">
    <property type="component" value="Chromosome 12"/>
</dbReference>